<evidence type="ECO:0000313" key="2">
    <source>
        <dbReference type="Proteomes" id="UP001283361"/>
    </source>
</evidence>
<dbReference type="AlphaFoldDB" id="A0AAE1DNQ2"/>
<accession>A0AAE1DNQ2</accession>
<keyword evidence="2" id="KW-1185">Reference proteome</keyword>
<organism evidence="1 2">
    <name type="scientific">Elysia crispata</name>
    <name type="common">lettuce slug</name>
    <dbReference type="NCBI Taxonomy" id="231223"/>
    <lineage>
        <taxon>Eukaryota</taxon>
        <taxon>Metazoa</taxon>
        <taxon>Spiralia</taxon>
        <taxon>Lophotrochozoa</taxon>
        <taxon>Mollusca</taxon>
        <taxon>Gastropoda</taxon>
        <taxon>Heterobranchia</taxon>
        <taxon>Euthyneura</taxon>
        <taxon>Panpulmonata</taxon>
        <taxon>Sacoglossa</taxon>
        <taxon>Placobranchoidea</taxon>
        <taxon>Plakobranchidae</taxon>
        <taxon>Elysia</taxon>
    </lineage>
</organism>
<gene>
    <name evidence="1" type="ORF">RRG08_016298</name>
</gene>
<protein>
    <submittedName>
        <fullName evidence="1">Uncharacterized protein</fullName>
    </submittedName>
</protein>
<dbReference type="Proteomes" id="UP001283361">
    <property type="component" value="Unassembled WGS sequence"/>
</dbReference>
<sequence length="158" mass="17797">MPYLCVFHKDIVNSLKKFGAFLEHSLSCLMGDIDYKSAKTIKTMSKPRLTRASAISPVILGATFVILSLPSGGTYPQPCRFPRQYEGFRFQSSYFEVADDYVAVDCDRGLMYTRSVKSEDKNVFTIIDLGTNMMHLFNPGRECIKAGLHPFEVNSLFS</sequence>
<proteinExistence type="predicted"/>
<comment type="caution">
    <text evidence="1">The sequence shown here is derived from an EMBL/GenBank/DDBJ whole genome shotgun (WGS) entry which is preliminary data.</text>
</comment>
<dbReference type="EMBL" id="JAWDGP010003244">
    <property type="protein sequence ID" value="KAK3776158.1"/>
    <property type="molecule type" value="Genomic_DNA"/>
</dbReference>
<name>A0AAE1DNQ2_9GAST</name>
<reference evidence="1" key="1">
    <citation type="journal article" date="2023" name="G3 (Bethesda)">
        <title>A reference genome for the long-term kleptoplast-retaining sea slug Elysia crispata morphotype clarki.</title>
        <authorList>
            <person name="Eastman K.E."/>
            <person name="Pendleton A.L."/>
            <person name="Shaikh M.A."/>
            <person name="Suttiyut T."/>
            <person name="Ogas R."/>
            <person name="Tomko P."/>
            <person name="Gavelis G."/>
            <person name="Widhalm J.R."/>
            <person name="Wisecaver J.H."/>
        </authorList>
    </citation>
    <scope>NUCLEOTIDE SEQUENCE</scope>
    <source>
        <strain evidence="1">ECLA1</strain>
    </source>
</reference>
<evidence type="ECO:0000313" key="1">
    <source>
        <dbReference type="EMBL" id="KAK3776158.1"/>
    </source>
</evidence>